<dbReference type="FunFam" id="3.40.50.2000:FF:000119">
    <property type="entry name" value="Glycosyl transferase group 1"/>
    <property type="match status" value="1"/>
</dbReference>
<evidence type="ECO:0000256" key="1">
    <source>
        <dbReference type="ARBA" id="ARBA00022679"/>
    </source>
</evidence>
<evidence type="ECO:0000313" key="4">
    <source>
        <dbReference type="EMBL" id="AXY77485.1"/>
    </source>
</evidence>
<dbReference type="Pfam" id="PF13439">
    <property type="entry name" value="Glyco_transf_4"/>
    <property type="match status" value="1"/>
</dbReference>
<organism evidence="4 5">
    <name type="scientific">Paraflavitalea soli</name>
    <dbReference type="NCBI Taxonomy" id="2315862"/>
    <lineage>
        <taxon>Bacteria</taxon>
        <taxon>Pseudomonadati</taxon>
        <taxon>Bacteroidota</taxon>
        <taxon>Chitinophagia</taxon>
        <taxon>Chitinophagales</taxon>
        <taxon>Chitinophagaceae</taxon>
        <taxon>Paraflavitalea</taxon>
    </lineage>
</organism>
<dbReference type="Pfam" id="PF00534">
    <property type="entry name" value="Glycos_transf_1"/>
    <property type="match status" value="1"/>
</dbReference>
<accession>A0A3B7N0E8</accession>
<dbReference type="KEGG" id="pseg:D3H65_27415"/>
<dbReference type="PANTHER" id="PTHR46401:SF2">
    <property type="entry name" value="GLYCOSYLTRANSFERASE WBBK-RELATED"/>
    <property type="match status" value="1"/>
</dbReference>
<dbReference type="Proteomes" id="UP000263900">
    <property type="component" value="Chromosome"/>
</dbReference>
<dbReference type="CDD" id="cd03809">
    <property type="entry name" value="GT4_MtfB-like"/>
    <property type="match status" value="1"/>
</dbReference>
<keyword evidence="5" id="KW-1185">Reference proteome</keyword>
<name>A0A3B7N0E8_9BACT</name>
<dbReference type="SUPFAM" id="SSF53756">
    <property type="entry name" value="UDP-Glycosyltransferase/glycogen phosphorylase"/>
    <property type="match status" value="1"/>
</dbReference>
<reference evidence="4 5" key="1">
    <citation type="submission" date="2018-09" db="EMBL/GenBank/DDBJ databases">
        <title>Genome sequencing of strain 6GH32-13.</title>
        <authorList>
            <person name="Weon H.-Y."/>
            <person name="Heo J."/>
            <person name="Kwon S.-W."/>
        </authorList>
    </citation>
    <scope>NUCLEOTIDE SEQUENCE [LARGE SCALE GENOMIC DNA]</scope>
    <source>
        <strain evidence="4 5">5GH32-13</strain>
    </source>
</reference>
<proteinExistence type="predicted"/>
<dbReference type="Gene3D" id="3.40.50.2000">
    <property type="entry name" value="Glycogen Phosphorylase B"/>
    <property type="match status" value="2"/>
</dbReference>
<dbReference type="InterPro" id="IPR028098">
    <property type="entry name" value="Glyco_trans_4-like_N"/>
</dbReference>
<keyword evidence="1 4" id="KW-0808">Transferase</keyword>
<evidence type="ECO:0000259" key="2">
    <source>
        <dbReference type="Pfam" id="PF00534"/>
    </source>
</evidence>
<feature type="domain" description="Glycosyltransferase subfamily 4-like N-terminal" evidence="3">
    <location>
        <begin position="80"/>
        <end position="185"/>
    </location>
</feature>
<dbReference type="OrthoDB" id="9801609at2"/>
<protein>
    <submittedName>
        <fullName evidence="4">Glycosyltransferase family 1 protein</fullName>
    </submittedName>
</protein>
<dbReference type="PANTHER" id="PTHR46401">
    <property type="entry name" value="GLYCOSYLTRANSFERASE WBBK-RELATED"/>
    <property type="match status" value="1"/>
</dbReference>
<dbReference type="AlphaFoldDB" id="A0A3B7N0E8"/>
<feature type="domain" description="Glycosyl transferase family 1" evidence="2">
    <location>
        <begin position="204"/>
        <end position="357"/>
    </location>
</feature>
<dbReference type="GO" id="GO:0016757">
    <property type="term" value="F:glycosyltransferase activity"/>
    <property type="evidence" value="ECO:0007669"/>
    <property type="project" value="InterPro"/>
</dbReference>
<evidence type="ECO:0000259" key="3">
    <source>
        <dbReference type="Pfam" id="PF13439"/>
    </source>
</evidence>
<gene>
    <name evidence="4" type="ORF">D3H65_27415</name>
</gene>
<evidence type="ECO:0000313" key="5">
    <source>
        <dbReference type="Proteomes" id="UP000263900"/>
    </source>
</evidence>
<dbReference type="EMBL" id="CP032157">
    <property type="protein sequence ID" value="AXY77485.1"/>
    <property type="molecule type" value="Genomic_DNA"/>
</dbReference>
<dbReference type="InterPro" id="IPR001296">
    <property type="entry name" value="Glyco_trans_1"/>
</dbReference>
<sequence>MVRLISLYRQTKNEHMKIGIDAKWYFNGPVSTRTVLQNLLRAAFELYPEHEWVIFLDEKDKDREFPFTQKNITVQYVWAGINQLSNVFVLPRHMRKQQVEVMVFQTYPSFRTSIPSIAFIHDVLFRDFPQFFSGKERLYFWPLSWLAPKADRLIATTLYVKSTLLKYKYTKRADNIDIVPLGVDERYKPLEQHDPIQVANIQKQLGLPDSYILYVGRLNVRKNIENLLRALNLLKDQQIPLVIVGKEDSKAPDLVQLLADRQLKERIVFTGGISDEALQVVYAKAKLFCFPSFAEGFGLPPLEALASGTPVVVSNSTSLPEVCGDAALYIDPSDPKSIASAINALLDDPVLYAQKRQSGIIRAKEFQWKESAQQFMNSILKATQRN</sequence>